<comment type="caution">
    <text evidence="1">The sequence shown here is derived from an EMBL/GenBank/DDBJ whole genome shotgun (WGS) entry which is preliminary data.</text>
</comment>
<evidence type="ECO:0000313" key="2">
    <source>
        <dbReference type="Proteomes" id="UP000607653"/>
    </source>
</evidence>
<evidence type="ECO:0000313" key="1">
    <source>
        <dbReference type="EMBL" id="DAD44523.1"/>
    </source>
</evidence>
<name>A0A822ZIR6_NELNU</name>
<sequence length="105" mass="12393">MEVYPQNINFNDWLVGWIQSCKDLKENSVFLIQSTAYLLLFIWKARNKVIFENESFNANFTLLDVCRQLLFMIEISKSFSEGTSVSETTRSRNTFWVPPVQVFLR</sequence>
<accession>A0A822ZIR6</accession>
<reference evidence="1 2" key="1">
    <citation type="journal article" date="2020" name="Mol. Biol. Evol.">
        <title>Distinct Expression and Methylation Patterns for Genes with Different Fates following a Single Whole-Genome Duplication in Flowering Plants.</title>
        <authorList>
            <person name="Shi T."/>
            <person name="Rahmani R.S."/>
            <person name="Gugger P.F."/>
            <person name="Wang M."/>
            <person name="Li H."/>
            <person name="Zhang Y."/>
            <person name="Li Z."/>
            <person name="Wang Q."/>
            <person name="Van de Peer Y."/>
            <person name="Marchal K."/>
            <person name="Chen J."/>
        </authorList>
    </citation>
    <scope>NUCLEOTIDE SEQUENCE [LARGE SCALE GENOMIC DNA]</scope>
    <source>
        <tissue evidence="1">Leaf</tissue>
    </source>
</reference>
<dbReference type="AlphaFoldDB" id="A0A822ZIR6"/>
<protein>
    <submittedName>
        <fullName evidence="1">Uncharacterized protein</fullName>
    </submittedName>
</protein>
<proteinExistence type="predicted"/>
<organism evidence="1 2">
    <name type="scientific">Nelumbo nucifera</name>
    <name type="common">Sacred lotus</name>
    <dbReference type="NCBI Taxonomy" id="4432"/>
    <lineage>
        <taxon>Eukaryota</taxon>
        <taxon>Viridiplantae</taxon>
        <taxon>Streptophyta</taxon>
        <taxon>Embryophyta</taxon>
        <taxon>Tracheophyta</taxon>
        <taxon>Spermatophyta</taxon>
        <taxon>Magnoliopsida</taxon>
        <taxon>Proteales</taxon>
        <taxon>Nelumbonaceae</taxon>
        <taxon>Nelumbo</taxon>
    </lineage>
</organism>
<gene>
    <name evidence="1" type="ORF">HUJ06_002752</name>
</gene>
<dbReference type="EMBL" id="DUZY01000007">
    <property type="protein sequence ID" value="DAD44523.1"/>
    <property type="molecule type" value="Genomic_DNA"/>
</dbReference>
<keyword evidence="2" id="KW-1185">Reference proteome</keyword>
<dbReference type="Proteomes" id="UP000607653">
    <property type="component" value="Unassembled WGS sequence"/>
</dbReference>